<feature type="domain" description="Conserved hypothetical protein CHP02391" evidence="1">
    <location>
        <begin position="137"/>
        <end position="257"/>
    </location>
</feature>
<dbReference type="Pfam" id="PF09509">
    <property type="entry name" value="Hypoth_Ymh"/>
    <property type="match status" value="1"/>
</dbReference>
<dbReference type="AlphaFoldDB" id="A0A2U2DGX9"/>
<evidence type="ECO:0000313" key="3">
    <source>
        <dbReference type="Proteomes" id="UP000245252"/>
    </source>
</evidence>
<gene>
    <name evidence="2" type="ORF">DEM27_30170</name>
</gene>
<organism evidence="2 3">
    <name type="scientific">Metarhizobium album</name>
    <dbReference type="NCBI Taxonomy" id="2182425"/>
    <lineage>
        <taxon>Bacteria</taxon>
        <taxon>Pseudomonadati</taxon>
        <taxon>Pseudomonadota</taxon>
        <taxon>Alphaproteobacteria</taxon>
        <taxon>Hyphomicrobiales</taxon>
        <taxon>Rhizobiaceae</taxon>
        <taxon>Metarhizobium</taxon>
    </lineage>
</organism>
<protein>
    <submittedName>
        <fullName evidence="2">TIGR02391 family protein</fullName>
    </submittedName>
</protein>
<evidence type="ECO:0000259" key="1">
    <source>
        <dbReference type="Pfam" id="PF09509"/>
    </source>
</evidence>
<dbReference type="Proteomes" id="UP000245252">
    <property type="component" value="Unassembled WGS sequence"/>
</dbReference>
<comment type="caution">
    <text evidence="2">The sequence shown here is derived from an EMBL/GenBank/DDBJ whole genome shotgun (WGS) entry which is preliminary data.</text>
</comment>
<dbReference type="OrthoDB" id="1863356at2"/>
<reference evidence="2 3" key="1">
    <citation type="submission" date="2018-05" db="EMBL/GenBank/DDBJ databases">
        <title>The draft genome of strain NS-104.</title>
        <authorList>
            <person name="Hang P."/>
            <person name="Jiang J."/>
        </authorList>
    </citation>
    <scope>NUCLEOTIDE SEQUENCE [LARGE SCALE GENOMIC DNA]</scope>
    <source>
        <strain evidence="2 3">NS-104</strain>
    </source>
</reference>
<dbReference type="NCBIfam" id="TIGR02391">
    <property type="entry name" value="hypoth_ymh"/>
    <property type="match status" value="1"/>
</dbReference>
<dbReference type="InterPro" id="IPR012654">
    <property type="entry name" value="CHP02391"/>
</dbReference>
<dbReference type="EMBL" id="QFBC01000023">
    <property type="protein sequence ID" value="PWE52560.1"/>
    <property type="molecule type" value="Genomic_DNA"/>
</dbReference>
<dbReference type="RefSeq" id="WP_109461964.1">
    <property type="nucleotide sequence ID" value="NZ_QFBC01000023.1"/>
</dbReference>
<proteinExistence type="predicted"/>
<sequence>MATFTQSQLQAIADALGDTGDGLTGSEIGHLLATVKITDTDPQMTKRHRLYNAFVHDQNSRKDRTHIIAFIRKAMKPERFAREQGRFEPMRQNLNRALAFAGLAVEASGALVSAAAVETLSQATRRAQELRDDLTTRGVHPDVLRFCREELLADNYFHAVLEAVKSVADKIRQRTGLTDDGASLIDRAFSGACPMLAINALVSENEKSEQRGFSNLLKGTFSMFRNTTAHAPRVHWQMSKDDAEDLLSMVSLMHRRIDAAVMPRRV</sequence>
<accession>A0A2U2DGX9</accession>
<name>A0A2U2DGX9_9HYPH</name>
<keyword evidence="3" id="KW-1185">Reference proteome</keyword>
<evidence type="ECO:0000313" key="2">
    <source>
        <dbReference type="EMBL" id="PWE52560.1"/>
    </source>
</evidence>